<dbReference type="EMBL" id="CM042883">
    <property type="protein sequence ID" value="KAI4374591.1"/>
    <property type="molecule type" value="Genomic_DNA"/>
</dbReference>
<name>A0ACB9R8J3_9MYRT</name>
<organism evidence="1 2">
    <name type="scientific">Melastoma candidum</name>
    <dbReference type="NCBI Taxonomy" id="119954"/>
    <lineage>
        <taxon>Eukaryota</taxon>
        <taxon>Viridiplantae</taxon>
        <taxon>Streptophyta</taxon>
        <taxon>Embryophyta</taxon>
        <taxon>Tracheophyta</taxon>
        <taxon>Spermatophyta</taxon>
        <taxon>Magnoliopsida</taxon>
        <taxon>eudicotyledons</taxon>
        <taxon>Gunneridae</taxon>
        <taxon>Pentapetalae</taxon>
        <taxon>rosids</taxon>
        <taxon>malvids</taxon>
        <taxon>Myrtales</taxon>
        <taxon>Melastomataceae</taxon>
        <taxon>Melastomatoideae</taxon>
        <taxon>Melastomateae</taxon>
        <taxon>Melastoma</taxon>
    </lineage>
</organism>
<evidence type="ECO:0000313" key="1">
    <source>
        <dbReference type="EMBL" id="KAI4374591.1"/>
    </source>
</evidence>
<reference evidence="2" key="1">
    <citation type="journal article" date="2023" name="Front. Plant Sci.">
        <title>Chromosomal-level genome assembly of Melastoma candidum provides insights into trichome evolution.</title>
        <authorList>
            <person name="Zhong Y."/>
            <person name="Wu W."/>
            <person name="Sun C."/>
            <person name="Zou P."/>
            <person name="Liu Y."/>
            <person name="Dai S."/>
            <person name="Zhou R."/>
        </authorList>
    </citation>
    <scope>NUCLEOTIDE SEQUENCE [LARGE SCALE GENOMIC DNA]</scope>
</reference>
<accession>A0ACB9R8J3</accession>
<evidence type="ECO:0000313" key="2">
    <source>
        <dbReference type="Proteomes" id="UP001057402"/>
    </source>
</evidence>
<keyword evidence="2" id="KW-1185">Reference proteome</keyword>
<protein>
    <submittedName>
        <fullName evidence="1">Uncharacterized protein</fullName>
    </submittedName>
</protein>
<proteinExistence type="predicted"/>
<dbReference type="Proteomes" id="UP001057402">
    <property type="component" value="Chromosome 4"/>
</dbReference>
<comment type="caution">
    <text evidence="1">The sequence shown here is derived from an EMBL/GenBank/DDBJ whole genome shotgun (WGS) entry which is preliminary data.</text>
</comment>
<gene>
    <name evidence="1" type="ORF">MLD38_012571</name>
</gene>
<sequence>MESSAFVIKVNYGGTLRRFSARVDNGELDLDMNGLKAKILSLFEIPSDVNLTITYVDEDGDVVTLVEDEELRGVMQQNLKFLRINVVLNNEKRGRLSAASSVSSTRLRPPRVRQPLPNVKAVIAEAVRSVPDLVPSANAAVTEAMRSVPKSLQESLLKLSTDFVSKAASSSPALSDLANIFAEMAKSYAMAMQPPSDGETASQQGVSVGSTDLKQEASEDSRVDILGDALSKLALGDSCCKKVKEVDVADDPAASGASIKIPINLNASTSGKLSLDKESYKDQILKDSNVQVNETEQLRQPTELRGGNNTSQKAAAKAPVVDSSASAVSDYGVSGKSSLDCSAPAPGMPMASPPFGAGDLSEGIFRGVPYHNNSYVHSRAVFHKGIRCDGCGLYPITGPRFKSKVKENFDLCNFCFAATMAKLEDYIRLDRPVPCGTFLPGRPPVMGLNDQDLWQAPPTLPQVFKGVRAKASKPKLDSHFVSDVTVMDGTLMAPSTPFTKIWRMRNTGGFAWHRGIQLVWIGGDKFCDTTALELEIPAAGVAMDGELDIAMNFKSPNLPGRYISYWRMASPSGQKFGQRVGVLIQVDASLGDSGRPVLEDLNLNLPPEMPMDDFFGDGNGRLNIVDSMDSTGVQEEIQIQAASTPETDDCKRKEAEMNFPISSTLHTVEDGSRPAAESSSSITYPKMKDAPLPVASPATVPGVPVAVPVASAPAEFTAENLGTGIEAAFLKVLEEMGFKQVDMNKEILSKNAYDLEKSIEALCEESKWDGMLLELQEMGFGDMDKNKMLLEKNDGSIKQVVMDLLTGESLI</sequence>